<dbReference type="Proteomes" id="UP000449906">
    <property type="component" value="Unassembled WGS sequence"/>
</dbReference>
<dbReference type="EMBL" id="WBVM01000001">
    <property type="protein sequence ID" value="KAB2811076.1"/>
    <property type="molecule type" value="Genomic_DNA"/>
</dbReference>
<name>A0A7J5DYG5_NOCSI</name>
<proteinExistence type="predicted"/>
<feature type="signal peptide" evidence="1">
    <location>
        <begin position="1"/>
        <end position="32"/>
    </location>
</feature>
<protein>
    <recommendedName>
        <fullName evidence="4">Sensor domain-containing protein</fullName>
    </recommendedName>
</protein>
<keyword evidence="1" id="KW-0732">Signal</keyword>
<evidence type="ECO:0000313" key="2">
    <source>
        <dbReference type="EMBL" id="KAB2811076.1"/>
    </source>
</evidence>
<evidence type="ECO:0000256" key="1">
    <source>
        <dbReference type="SAM" id="SignalP"/>
    </source>
</evidence>
<dbReference type="RefSeq" id="WP_151578627.1">
    <property type="nucleotide sequence ID" value="NZ_WBVM01000001.1"/>
</dbReference>
<accession>A0A7J5DYG5</accession>
<gene>
    <name evidence="2" type="ORF">F9L07_03855</name>
</gene>
<comment type="caution">
    <text evidence="2">The sequence shown here is derived from an EMBL/GenBank/DDBJ whole genome shotgun (WGS) entry which is preliminary data.</text>
</comment>
<feature type="chain" id="PRO_5029898383" description="Sensor domain-containing protein" evidence="1">
    <location>
        <begin position="33"/>
        <end position="210"/>
    </location>
</feature>
<dbReference type="AlphaFoldDB" id="A0A7J5DYG5"/>
<sequence length="210" mass="23298">MRRTSRTRLPLVTVIAVTLTALLATLAPSAHAAPVRWRDVVSRADVAKVFPALAREDLARGVGNPSVSHPSPAGCTPTETRAKKVLWFGNRDNWAARKRGFYTALVQFRTVAEAKRLVTDMKRYVRACSHYQVGSVLTVRVRPAALPRLGDQRVAYRQVQEWSSDPGVQRSTILYVREGKRVMAMRVMLPRTVPARDIARIARAGAAKMG</sequence>
<organism evidence="2 3">
    <name type="scientific">Nocardioides simplex</name>
    <name type="common">Arthrobacter simplex</name>
    <dbReference type="NCBI Taxonomy" id="2045"/>
    <lineage>
        <taxon>Bacteria</taxon>
        <taxon>Bacillati</taxon>
        <taxon>Actinomycetota</taxon>
        <taxon>Actinomycetes</taxon>
        <taxon>Propionibacteriales</taxon>
        <taxon>Nocardioidaceae</taxon>
        <taxon>Pimelobacter</taxon>
    </lineage>
</organism>
<evidence type="ECO:0008006" key="4">
    <source>
        <dbReference type="Google" id="ProtNLM"/>
    </source>
</evidence>
<evidence type="ECO:0000313" key="3">
    <source>
        <dbReference type="Proteomes" id="UP000449906"/>
    </source>
</evidence>
<reference evidence="2 3" key="1">
    <citation type="submission" date="2019-09" db="EMBL/GenBank/DDBJ databases">
        <title>Pimelobacter sp. isolated from Paulinella.</title>
        <authorList>
            <person name="Jeong S.E."/>
        </authorList>
    </citation>
    <scope>NUCLEOTIDE SEQUENCE [LARGE SCALE GENOMIC DNA]</scope>
    <source>
        <strain evidence="2 3">Pch-N</strain>
    </source>
</reference>